<protein>
    <submittedName>
        <fullName evidence="1">Uncharacterized protein</fullName>
    </submittedName>
</protein>
<proteinExistence type="predicted"/>
<reference evidence="1" key="1">
    <citation type="submission" date="2014-11" db="EMBL/GenBank/DDBJ databases">
        <authorList>
            <person name="Amaro Gonzalez C."/>
        </authorList>
    </citation>
    <scope>NUCLEOTIDE SEQUENCE</scope>
</reference>
<reference evidence="1" key="2">
    <citation type="journal article" date="2015" name="Fish Shellfish Immunol.">
        <title>Early steps in the European eel (Anguilla anguilla)-Vibrio vulnificus interaction in the gills: Role of the RtxA13 toxin.</title>
        <authorList>
            <person name="Callol A."/>
            <person name="Pajuelo D."/>
            <person name="Ebbesson L."/>
            <person name="Teles M."/>
            <person name="MacKenzie S."/>
            <person name="Amaro C."/>
        </authorList>
    </citation>
    <scope>NUCLEOTIDE SEQUENCE</scope>
</reference>
<organism evidence="1">
    <name type="scientific">Anguilla anguilla</name>
    <name type="common">European freshwater eel</name>
    <name type="synonym">Muraena anguilla</name>
    <dbReference type="NCBI Taxonomy" id="7936"/>
    <lineage>
        <taxon>Eukaryota</taxon>
        <taxon>Metazoa</taxon>
        <taxon>Chordata</taxon>
        <taxon>Craniata</taxon>
        <taxon>Vertebrata</taxon>
        <taxon>Euteleostomi</taxon>
        <taxon>Actinopterygii</taxon>
        <taxon>Neopterygii</taxon>
        <taxon>Teleostei</taxon>
        <taxon>Anguilliformes</taxon>
        <taxon>Anguillidae</taxon>
        <taxon>Anguilla</taxon>
    </lineage>
</organism>
<sequence>MTIIRIHLNRTNNATGFPKNYSPVHNLHGIVLHILNTHISHFINNSEK</sequence>
<name>A0A0E9WR91_ANGAN</name>
<dbReference type="EMBL" id="GBXM01016594">
    <property type="protein sequence ID" value="JAH91983.1"/>
    <property type="molecule type" value="Transcribed_RNA"/>
</dbReference>
<evidence type="ECO:0000313" key="1">
    <source>
        <dbReference type="EMBL" id="JAH91983.1"/>
    </source>
</evidence>
<dbReference type="AlphaFoldDB" id="A0A0E9WR91"/>
<accession>A0A0E9WR91</accession>